<dbReference type="PROSITE" id="PS51257">
    <property type="entry name" value="PROKAR_LIPOPROTEIN"/>
    <property type="match status" value="1"/>
</dbReference>
<feature type="chain" id="PRO_5039415455" description="Lipoprotein" evidence="1">
    <location>
        <begin position="21"/>
        <end position="311"/>
    </location>
</feature>
<dbReference type="EMBL" id="CP097092">
    <property type="protein sequence ID" value="UQF78006.1"/>
    <property type="molecule type" value="Genomic_DNA"/>
</dbReference>
<evidence type="ECO:0008006" key="4">
    <source>
        <dbReference type="Google" id="ProtNLM"/>
    </source>
</evidence>
<sequence>MKKRQMLLGCLLALVLSVSAVLSACSSGDNSPAGNKKSAGQIVGVWEAYDIFEPGLGNLSEGAAYDDYKEQFHAIYAFSFAEDGTGLFTRFGIMKPFTWTVDAEGKITVTLEGTAGSFTGQIDAETGRLRLKGTGDDETDAELKQISTTAGDYASATYQPFDQLTNKGTVPTMVRYNDLKFKNFEITREVNKVLIDTDKLYMNLYAIAQVPGSSQEGYVFEIINKCPDSFYGEFSLGDRVGPLNAFGQASLQPGEKFYLFVPNVSQTPGSLVALSNPKATVSIGYSNGTTYTPVSEREKVQLDLNIPPKSE</sequence>
<accession>A0A9E7AEE8</accession>
<evidence type="ECO:0000313" key="3">
    <source>
        <dbReference type="Proteomes" id="UP000831562"/>
    </source>
</evidence>
<evidence type="ECO:0000256" key="1">
    <source>
        <dbReference type="SAM" id="SignalP"/>
    </source>
</evidence>
<gene>
    <name evidence="2" type="ORF">M3I19_06950</name>
</gene>
<dbReference type="AlphaFoldDB" id="A0A9E7AEE8"/>
<evidence type="ECO:0000313" key="2">
    <source>
        <dbReference type="EMBL" id="UQF78006.1"/>
    </source>
</evidence>
<feature type="signal peptide" evidence="1">
    <location>
        <begin position="1"/>
        <end position="20"/>
    </location>
</feature>
<proteinExistence type="predicted"/>
<dbReference type="Proteomes" id="UP000831562">
    <property type="component" value="Chromosome"/>
</dbReference>
<organism evidence="2 3">
    <name type="scientific">Lancefieldella parvula</name>
    <dbReference type="NCBI Taxonomy" id="1382"/>
    <lineage>
        <taxon>Bacteria</taxon>
        <taxon>Bacillati</taxon>
        <taxon>Actinomycetota</taxon>
        <taxon>Coriobacteriia</taxon>
        <taxon>Coriobacteriales</taxon>
        <taxon>Atopobiaceae</taxon>
        <taxon>Lancefieldella</taxon>
    </lineage>
</organism>
<reference evidence="2" key="1">
    <citation type="submission" date="2022-05" db="EMBL/GenBank/DDBJ databases">
        <title>Using nanopore sequencing to obtain complete genomes from saliva samples.</title>
        <authorList>
            <person name="Baker J.L."/>
        </authorList>
    </citation>
    <scope>NUCLEOTIDE SEQUENCE</scope>
    <source>
        <strain evidence="2">JCVI-JB-Lp32</strain>
    </source>
</reference>
<keyword evidence="1" id="KW-0732">Signal</keyword>
<name>A0A9E7AEE8_9ACTN</name>
<protein>
    <recommendedName>
        <fullName evidence="4">Lipoprotein</fullName>
    </recommendedName>
</protein>